<protein>
    <recommendedName>
        <fullName evidence="4">VCBS repeat-containing protein</fullName>
    </recommendedName>
</protein>
<dbReference type="OrthoDB" id="9816120at2"/>
<dbReference type="InterPro" id="IPR013517">
    <property type="entry name" value="FG-GAP"/>
</dbReference>
<evidence type="ECO:0000256" key="1">
    <source>
        <dbReference type="ARBA" id="ARBA00022729"/>
    </source>
</evidence>
<dbReference type="PANTHER" id="PTHR44103">
    <property type="entry name" value="PROPROTEIN CONVERTASE P"/>
    <property type="match status" value="1"/>
</dbReference>
<dbReference type="AlphaFoldDB" id="R7ZMR7"/>
<comment type="caution">
    <text evidence="2">The sequence shown here is derived from an EMBL/GenBank/DDBJ whole genome shotgun (WGS) entry which is preliminary data.</text>
</comment>
<gene>
    <name evidence="2" type="ORF">ADIS_4099</name>
</gene>
<dbReference type="EMBL" id="AQHR01000107">
    <property type="protein sequence ID" value="EON75395.1"/>
    <property type="molecule type" value="Genomic_DNA"/>
</dbReference>
<evidence type="ECO:0000313" key="3">
    <source>
        <dbReference type="Proteomes" id="UP000013909"/>
    </source>
</evidence>
<dbReference type="STRING" id="1232681.ADIS_4099"/>
<organism evidence="2 3">
    <name type="scientific">Lunatimonas lonarensis</name>
    <dbReference type="NCBI Taxonomy" id="1232681"/>
    <lineage>
        <taxon>Bacteria</taxon>
        <taxon>Pseudomonadati</taxon>
        <taxon>Bacteroidota</taxon>
        <taxon>Cytophagia</taxon>
        <taxon>Cytophagales</taxon>
        <taxon>Cyclobacteriaceae</taxon>
    </lineage>
</organism>
<keyword evidence="3" id="KW-1185">Reference proteome</keyword>
<dbReference type="Pfam" id="PF13517">
    <property type="entry name" value="FG-GAP_3"/>
    <property type="match status" value="1"/>
</dbReference>
<dbReference type="PANTHER" id="PTHR44103:SF1">
    <property type="entry name" value="PROPROTEIN CONVERTASE P"/>
    <property type="match status" value="1"/>
</dbReference>
<dbReference type="Proteomes" id="UP000013909">
    <property type="component" value="Unassembled WGS sequence"/>
</dbReference>
<reference evidence="2 3" key="1">
    <citation type="submission" date="2013-02" db="EMBL/GenBank/DDBJ databases">
        <title>A novel strain isolated from Lonar lake, Maharashtra, India.</title>
        <authorList>
            <person name="Singh A."/>
        </authorList>
    </citation>
    <scope>NUCLEOTIDE SEQUENCE [LARGE SCALE GENOMIC DNA]</scope>
    <source>
        <strain evidence="2 3">AK24</strain>
    </source>
</reference>
<evidence type="ECO:0000313" key="2">
    <source>
        <dbReference type="EMBL" id="EON75395.1"/>
    </source>
</evidence>
<accession>R7ZMR7</accession>
<dbReference type="PATRIC" id="fig|1288963.3.peg.4095"/>
<dbReference type="Gene3D" id="2.130.10.130">
    <property type="entry name" value="Integrin alpha, N-terminal"/>
    <property type="match status" value="2"/>
</dbReference>
<proteinExistence type="predicted"/>
<dbReference type="RefSeq" id="WP_010856226.1">
    <property type="nucleotide sequence ID" value="NZ_AQHR01000107.1"/>
</dbReference>
<name>R7ZMR7_9BACT</name>
<evidence type="ECO:0008006" key="4">
    <source>
        <dbReference type="Google" id="ProtNLM"/>
    </source>
</evidence>
<dbReference type="SUPFAM" id="SSF69318">
    <property type="entry name" value="Integrin alpha N-terminal domain"/>
    <property type="match status" value="1"/>
</dbReference>
<dbReference type="InterPro" id="IPR028994">
    <property type="entry name" value="Integrin_alpha_N"/>
</dbReference>
<keyword evidence="1" id="KW-0732">Signal</keyword>
<sequence length="407" mass="45429">MMKVDFWLFVLTVFPLRIFAQEATPFNPVPWKMHVIDNTSMGADGAKLADVNGDGFLDLVCGWEEGGVSRLYINPGDGTGQWPYIEVPSPDVEDAFAVDLDGDGFMDLVTLSEGNHQRVTIHWAPADWDAYYDSEKWISQDIPVSIGMTRWMFGRAIDVDGQFGLDLIVGSKDPNGRLGWLEAPEDPRNMGQWKYHAISDAGWIMSIETLDMDGDGLLDILITDRYGDQRGLRWLKNPGIGGWLRSPWENQFIGLRDGEPMFLGLAPVQEWVEDGVPGIIVPDLTHAWLLFFRKAGTWYSETIPYPRFGGRRGKSVAIADMDENGTWDLVGSFEGAEDRSGVVAINGFLEENPYYLDISGKEGIKYDFVVLVDMDGDGDLDVLTCEETAGDGSKHGLGLIWYENPLR</sequence>